<feature type="non-terminal residue" evidence="2">
    <location>
        <position position="1"/>
    </location>
</feature>
<evidence type="ECO:0000313" key="2">
    <source>
        <dbReference type="EMBL" id="KAK5980219.1"/>
    </source>
</evidence>
<name>A0AAN8IMS6_TRICO</name>
<organism evidence="2 3">
    <name type="scientific">Trichostrongylus colubriformis</name>
    <name type="common">Black scour worm</name>
    <dbReference type="NCBI Taxonomy" id="6319"/>
    <lineage>
        <taxon>Eukaryota</taxon>
        <taxon>Metazoa</taxon>
        <taxon>Ecdysozoa</taxon>
        <taxon>Nematoda</taxon>
        <taxon>Chromadorea</taxon>
        <taxon>Rhabditida</taxon>
        <taxon>Rhabditina</taxon>
        <taxon>Rhabditomorpha</taxon>
        <taxon>Strongyloidea</taxon>
        <taxon>Trichostrongylidae</taxon>
        <taxon>Trichostrongylus</taxon>
    </lineage>
</organism>
<dbReference type="AlphaFoldDB" id="A0AAN8IMS6"/>
<sequence length="80" mass="9054">PVSVDPRPQDPRWQDPRMRPAPQRSHVLPTHYYTTTTRAPTTPDSSENVGMFVIFHLIAVSHVSCSPFSDFVIQPIGVQR</sequence>
<accession>A0AAN8IMS6</accession>
<feature type="compositionally biased region" description="Low complexity" evidence="1">
    <location>
        <begin position="29"/>
        <end position="43"/>
    </location>
</feature>
<proteinExistence type="predicted"/>
<protein>
    <submittedName>
        <fullName evidence="2">Uncharacterized protein</fullName>
    </submittedName>
</protein>
<dbReference type="EMBL" id="WIXE01007674">
    <property type="protein sequence ID" value="KAK5980219.1"/>
    <property type="molecule type" value="Genomic_DNA"/>
</dbReference>
<keyword evidence="3" id="KW-1185">Reference proteome</keyword>
<evidence type="ECO:0000313" key="3">
    <source>
        <dbReference type="Proteomes" id="UP001331761"/>
    </source>
</evidence>
<comment type="caution">
    <text evidence="2">The sequence shown here is derived from an EMBL/GenBank/DDBJ whole genome shotgun (WGS) entry which is preliminary data.</text>
</comment>
<dbReference type="Proteomes" id="UP001331761">
    <property type="component" value="Unassembled WGS sequence"/>
</dbReference>
<feature type="region of interest" description="Disordered" evidence="1">
    <location>
        <begin position="1"/>
        <end position="45"/>
    </location>
</feature>
<feature type="compositionally biased region" description="Basic and acidic residues" evidence="1">
    <location>
        <begin position="7"/>
        <end position="18"/>
    </location>
</feature>
<reference evidence="2 3" key="1">
    <citation type="submission" date="2019-10" db="EMBL/GenBank/DDBJ databases">
        <title>Assembly and Annotation for the nematode Trichostrongylus colubriformis.</title>
        <authorList>
            <person name="Martin J."/>
        </authorList>
    </citation>
    <scope>NUCLEOTIDE SEQUENCE [LARGE SCALE GENOMIC DNA]</scope>
    <source>
        <strain evidence="2">G859</strain>
        <tissue evidence="2">Whole worm</tissue>
    </source>
</reference>
<evidence type="ECO:0000256" key="1">
    <source>
        <dbReference type="SAM" id="MobiDB-lite"/>
    </source>
</evidence>
<gene>
    <name evidence="2" type="ORF">GCK32_019414</name>
</gene>